<dbReference type="Pfam" id="PF06962">
    <property type="entry name" value="rRNA_methylase"/>
    <property type="match status" value="1"/>
</dbReference>
<dbReference type="Proteomes" id="UP000264146">
    <property type="component" value="Chromosome"/>
</dbReference>
<dbReference type="InterPro" id="IPR029063">
    <property type="entry name" value="SAM-dependent_MTases_sf"/>
</dbReference>
<dbReference type="CDD" id="cd02440">
    <property type="entry name" value="AdoMet_MTases"/>
    <property type="match status" value="1"/>
</dbReference>
<evidence type="ECO:0000313" key="5">
    <source>
        <dbReference type="Proteomes" id="UP000572988"/>
    </source>
</evidence>
<evidence type="ECO:0000313" key="1">
    <source>
        <dbReference type="EMBL" id="CAD7359440.1"/>
    </source>
</evidence>
<dbReference type="SUPFAM" id="SSF53335">
    <property type="entry name" value="S-adenosyl-L-methionine-dependent methyltransferases"/>
    <property type="match status" value="1"/>
</dbReference>
<keyword evidence="3" id="KW-0489">Methyltransferase</keyword>
<sequence>MIVERILPFAKSLIQSHITPESVVIDATCGNGYDTLFLAQAVPSGHVYGCDIQATAIENTAKKVADFKNVSLYQTGHEKITQYISEKHHNRIHAALFNLGYLPKGDKSIVTRPSTTIQAIEHIFELLQPQGIIVLAVYPGHDEGYEESQALLQYLTAFDQQKAHILKYEFINQQNRPPFIIGIEKR</sequence>
<evidence type="ECO:0000313" key="3">
    <source>
        <dbReference type="EMBL" id="SUM88362.1"/>
    </source>
</evidence>
<dbReference type="EMBL" id="LR962863">
    <property type="protein sequence ID" value="CAD7359440.1"/>
    <property type="molecule type" value="Genomic_DNA"/>
</dbReference>
<reference evidence="3" key="2">
    <citation type="submission" date="2018-06" db="EMBL/GenBank/DDBJ databases">
        <authorList>
            <consortium name="Pathogen Informatics"/>
            <person name="Doyle S."/>
        </authorList>
    </citation>
    <scope>NUCLEOTIDE SEQUENCE [LARGE SCALE GENOMIC DNA]</scope>
    <source>
        <strain evidence="3">NCTC12218</strain>
    </source>
</reference>
<evidence type="ECO:0000313" key="4">
    <source>
        <dbReference type="Proteomes" id="UP000264146"/>
    </source>
</evidence>
<dbReference type="AlphaFoldDB" id="A0A7Z7VWW4"/>
<dbReference type="GO" id="GO:0032259">
    <property type="term" value="P:methylation"/>
    <property type="evidence" value="ECO:0007669"/>
    <property type="project" value="UniProtKB-KW"/>
</dbReference>
<proteinExistence type="predicted"/>
<keyword evidence="5" id="KW-1185">Reference proteome</keyword>
<keyword evidence="3" id="KW-0808">Transferase</keyword>
<evidence type="ECO:0000313" key="2">
    <source>
        <dbReference type="EMBL" id="NHA34872.1"/>
    </source>
</evidence>
<dbReference type="PANTHER" id="PTHR35276">
    <property type="entry name" value="S-ADENOSYL-L-METHIONINE-DEPENDENT METHYLTRANSFERASES SUPERFAMILY PROTEIN"/>
    <property type="match status" value="1"/>
</dbReference>
<protein>
    <submittedName>
        <fullName evidence="2">Methyltransferase domain-containing protein</fullName>
    </submittedName>
    <submittedName>
        <fullName evidence="3">rRNA methylase</fullName>
    </submittedName>
</protein>
<gene>
    <name evidence="2" type="primary">mraW</name>
    <name evidence="2" type="ORF">C1O36_10370</name>
    <name evidence="3" type="ORF">NCTC12218_01087</name>
</gene>
<dbReference type="GeneID" id="93789794"/>
<dbReference type="EMBL" id="POVK01000040">
    <property type="protein sequence ID" value="NHA34872.1"/>
    <property type="molecule type" value="Genomic_DNA"/>
</dbReference>
<organism evidence="3">
    <name type="scientific">Staphylococcus schleiferi</name>
    <dbReference type="NCBI Taxonomy" id="1295"/>
    <lineage>
        <taxon>Bacteria</taxon>
        <taxon>Bacillati</taxon>
        <taxon>Bacillota</taxon>
        <taxon>Bacilli</taxon>
        <taxon>Bacillales</taxon>
        <taxon>Staphylococcaceae</taxon>
        <taxon>Staphylococcus</taxon>
    </lineage>
</organism>
<dbReference type="GO" id="GO:0008168">
    <property type="term" value="F:methyltransferase activity"/>
    <property type="evidence" value="ECO:0007669"/>
    <property type="project" value="UniProtKB-KW"/>
</dbReference>
<dbReference type="EMBL" id="UHEF01000001">
    <property type="protein sequence ID" value="SUM88362.1"/>
    <property type="molecule type" value="Genomic_DNA"/>
</dbReference>
<reference evidence="1 4" key="3">
    <citation type="submission" date="2020-11" db="EMBL/GenBank/DDBJ databases">
        <authorList>
            <consortium name="Pathogen Informatics"/>
        </authorList>
    </citation>
    <scope>NUCLEOTIDE SEQUENCE [LARGE SCALE GENOMIC DNA]</scope>
    <source>
        <strain evidence="1 4">NCTC12218</strain>
    </source>
</reference>
<dbReference type="InterPro" id="IPR010719">
    <property type="entry name" value="MnmM_MeTrfase"/>
</dbReference>
<dbReference type="Proteomes" id="UP000572988">
    <property type="component" value="Unassembled WGS sequence"/>
</dbReference>
<name>A0A7Z7VWW4_STASC</name>
<dbReference type="RefSeq" id="WP_016425385.1">
    <property type="nucleotide sequence ID" value="NZ_CABKRV010000001.1"/>
</dbReference>
<reference evidence="2 5" key="1">
    <citation type="submission" date="2018-01" db="EMBL/GenBank/DDBJ databases">
        <title>Complete genome sequence of Staphylococcus Scheliferi isolated from human.</title>
        <authorList>
            <person name="Abouelkhair M.A."/>
            <person name="Bemis D.A."/>
            <person name="Kania S.A."/>
        </authorList>
    </citation>
    <scope>NUCLEOTIDE SEQUENCE [LARGE SCALE GENOMIC DNA]</scope>
    <source>
        <strain evidence="2 5">ATCC 43808</strain>
    </source>
</reference>
<dbReference type="PANTHER" id="PTHR35276:SF1">
    <property type="entry name" value="TRNA (MNM(5)S(2)U34)-METHYLTRANSFERASE, CHLOROPLASTIC"/>
    <property type="match status" value="1"/>
</dbReference>
<accession>A0A7Z7VWW4</accession>
<dbReference type="Gene3D" id="3.40.50.150">
    <property type="entry name" value="Vaccinia Virus protein VP39"/>
    <property type="match status" value="1"/>
</dbReference>